<name>A0AAG5DV91_ANOAO</name>
<feature type="compositionally biased region" description="Low complexity" evidence="2">
    <location>
        <begin position="1"/>
        <end position="29"/>
    </location>
</feature>
<evidence type="ECO:0008006" key="7">
    <source>
        <dbReference type="Google" id="ProtNLM"/>
    </source>
</evidence>
<keyword evidence="6" id="KW-1185">Reference proteome</keyword>
<dbReference type="SMART" id="SM00358">
    <property type="entry name" value="DSRM"/>
    <property type="match status" value="2"/>
</dbReference>
<protein>
    <recommendedName>
        <fullName evidence="7">A to I editase domain-containing protein</fullName>
    </recommendedName>
</protein>
<dbReference type="PROSITE" id="PS50137">
    <property type="entry name" value="DS_RBD"/>
    <property type="match status" value="2"/>
</dbReference>
<dbReference type="FunFam" id="3.30.160.20:FF:000049">
    <property type="entry name" value="Uncharacterized protein, isoform I"/>
    <property type="match status" value="1"/>
</dbReference>
<dbReference type="InterPro" id="IPR014720">
    <property type="entry name" value="dsRBD_dom"/>
</dbReference>
<feature type="domain" description="DRBM" evidence="3">
    <location>
        <begin position="796"/>
        <end position="833"/>
    </location>
</feature>
<keyword evidence="1" id="KW-0694">RNA-binding</keyword>
<dbReference type="FunFam" id="3.30.160.20:FF:000044">
    <property type="entry name" value="Uncharacterized protein, isoform I"/>
    <property type="match status" value="1"/>
</dbReference>
<dbReference type="GO" id="GO:0003726">
    <property type="term" value="F:double-stranded RNA adenosine deaminase activity"/>
    <property type="evidence" value="ECO:0007669"/>
    <property type="project" value="TreeGrafter"/>
</dbReference>
<dbReference type="GO" id="GO:0010468">
    <property type="term" value="P:regulation of gene expression"/>
    <property type="evidence" value="ECO:0007669"/>
    <property type="project" value="UniProtKB-ARBA"/>
</dbReference>
<evidence type="ECO:0000259" key="4">
    <source>
        <dbReference type="PROSITE" id="PS50141"/>
    </source>
</evidence>
<feature type="domain" description="DRBM" evidence="3">
    <location>
        <begin position="101"/>
        <end position="150"/>
    </location>
</feature>
<dbReference type="PROSITE" id="PS50141">
    <property type="entry name" value="A_DEAMIN_EDITASE"/>
    <property type="match status" value="1"/>
</dbReference>
<feature type="region of interest" description="Disordered" evidence="2">
    <location>
        <begin position="661"/>
        <end position="680"/>
    </location>
</feature>
<dbReference type="Gene3D" id="3.30.160.20">
    <property type="match status" value="2"/>
</dbReference>
<dbReference type="InterPro" id="IPR002466">
    <property type="entry name" value="A_deamin"/>
</dbReference>
<accession>A0AAG5DV91</accession>
<dbReference type="Pfam" id="PF02137">
    <property type="entry name" value="A_deamin"/>
    <property type="match status" value="2"/>
</dbReference>
<dbReference type="EnsemblMetazoa" id="ENSAATROPT016865">
    <property type="protein sequence ID" value="ENSAATROPP014850"/>
    <property type="gene ID" value="ENSAATROPG013809"/>
</dbReference>
<dbReference type="PANTHER" id="PTHR10910:SF62">
    <property type="entry name" value="AT07585P-RELATED"/>
    <property type="match status" value="1"/>
</dbReference>
<evidence type="ECO:0000313" key="5">
    <source>
        <dbReference type="EnsemblMetazoa" id="ENSAATROPP014850"/>
    </source>
</evidence>
<dbReference type="GO" id="GO:0005737">
    <property type="term" value="C:cytoplasm"/>
    <property type="evidence" value="ECO:0007669"/>
    <property type="project" value="TreeGrafter"/>
</dbReference>
<feature type="region of interest" description="Disordered" evidence="2">
    <location>
        <begin position="1"/>
        <end position="84"/>
    </location>
</feature>
<feature type="region of interest" description="Disordered" evidence="2">
    <location>
        <begin position="288"/>
        <end position="347"/>
    </location>
</feature>
<feature type="compositionally biased region" description="Polar residues" evidence="2">
    <location>
        <begin position="535"/>
        <end position="546"/>
    </location>
</feature>
<evidence type="ECO:0000259" key="3">
    <source>
        <dbReference type="PROSITE" id="PS50137"/>
    </source>
</evidence>
<evidence type="ECO:0000256" key="2">
    <source>
        <dbReference type="SAM" id="MobiDB-lite"/>
    </source>
</evidence>
<evidence type="ECO:0000256" key="1">
    <source>
        <dbReference type="PROSITE-ProRule" id="PRU00266"/>
    </source>
</evidence>
<dbReference type="GO" id="GO:0003725">
    <property type="term" value="F:double-stranded RNA binding"/>
    <property type="evidence" value="ECO:0007669"/>
    <property type="project" value="TreeGrafter"/>
</dbReference>
<feature type="compositionally biased region" description="Low complexity" evidence="2">
    <location>
        <begin position="304"/>
        <end position="345"/>
    </location>
</feature>
<sequence length="1359" mass="142186">MNSSATSSSNNKINISNNNNAINNKNNTSYTSSGAACHGMPSATSRRGTKRKVSAGTISSAVRKRRKLQHSSKPGESRQEQVPQTKNTVAVLNELKRNLVYKVESQTGPVHAPLFTISVVVDGQKFVGSGPSKKLARVAAAASALRSFIQFKDGATLTPIEPLHNVDFTSDDPMIENSIFPLSDAGPGIQEKIITSSGPALPENITVNSNNTNSYSTSNSNISNNNCNSSSVYSNNSSSCKGNAKSIASSRQCDVGGLNSVTHSLNSSSNSVKVSAASNREPVANVRTEAGVGQDKQPPPQAPPKLLSVVPSLSSSSSASTSLPSSSLASSSSSSSASSLSPVAPDKQAAGCVDTSARTIAPAAASSIVTNIAATGTTYNDSYDQCVGARAGGTVLKSATTYFTLDYIPSLSSPSAAAPATASAAAAAAAAAADVAVAFPLIPITSTTTTNTQTTTTTTTNTTTFHSVTENNSSPATRNSDHSSTATIVMLPLAGCVVTPPPAVPPSSSSSVVKAVVGASPQGVDGSGTHDKNSNRTATTNSPTSYQAKATVKSTASTRMMNCTPSAAADFHRYVNCVPYEPFTVSNTPCITLGSAPVITAKSYSAGDAPAKNVASVCALSAGSVKVASNPVVNSAIAATAAAAATTAAALVIVTAPTSTLATGSTGGEPAKGTHESSARLSAAPAVATIPLCPPPPANHSSVYAPNAQNGHRQVVEKIQQSLDLFKNTNEKAVAWKKRFEKLKVSAGNLSRTSGNVIAGHHPKPQPEKGPVMLLHELFTDAHFECVSSDGLQHSKFTVVVTVNDNQRFEGTGPSKKMAKNAAAKAALASICNISFSPLQQSKFGLITSGASNGSIGGSNSVSVNGDNSFKQNKNFELPQTFADAVGKLVIEKFNEVMKGSDVYSRRKVLAGFVMTHGYDVKTAKVISLATGTKCVSGEHMSVTGSVINDSHAEIIARRGLMDFFYSQLDLLCQQTTSSAAVLTTTAVGGGLSAPPGAVVGTLSNGTTTAITSVTQSGDVADVEAVSEQKLATATPQAEVIFNKPSNESSLYTLKEGIYFHLYINTAPCGDARVFSPHENDSMDVDKHPNRKARGQLRTKVESGEGTIPVKSSDGIQTWDGVLQGQRLLTMSCSDKISRWNVLGLQGSMLASVIEPIYLHSIVLGSLLHPAHMYRAICGRIENAIQGLPPPYRLNKPKLALMTSAESRNQTKPPNFSINWITNSMEVEIVNSFTGKLINNNTNTNKMSRLSKQSFYRRYASIIARLPSVRLRHVKPTYFETKMSVNEYQQAKRELFAAFSKEDLGDWLKKPIEQDQFTLIVAKDSEPPSHVSQPQTVPTTSELNSLVSNAASTVGNCSK</sequence>
<dbReference type="SUPFAM" id="SSF54768">
    <property type="entry name" value="dsRNA-binding domain-like"/>
    <property type="match status" value="2"/>
</dbReference>
<dbReference type="Pfam" id="PF00035">
    <property type="entry name" value="dsrm"/>
    <property type="match status" value="2"/>
</dbReference>
<evidence type="ECO:0000313" key="6">
    <source>
        <dbReference type="Proteomes" id="UP000075880"/>
    </source>
</evidence>
<dbReference type="GO" id="GO:0006396">
    <property type="term" value="P:RNA processing"/>
    <property type="evidence" value="ECO:0007669"/>
    <property type="project" value="InterPro"/>
</dbReference>
<feature type="domain" description="A to I editase" evidence="4">
    <location>
        <begin position="928"/>
        <end position="1317"/>
    </location>
</feature>
<feature type="region of interest" description="Disordered" evidence="2">
    <location>
        <begin position="519"/>
        <end position="546"/>
    </location>
</feature>
<dbReference type="GO" id="GO:0006382">
    <property type="term" value="P:adenosine to inosine editing"/>
    <property type="evidence" value="ECO:0007669"/>
    <property type="project" value="TreeGrafter"/>
</dbReference>
<dbReference type="GO" id="GO:0008251">
    <property type="term" value="F:tRNA-specific adenosine deaminase activity"/>
    <property type="evidence" value="ECO:0007669"/>
    <property type="project" value="TreeGrafter"/>
</dbReference>
<dbReference type="PANTHER" id="PTHR10910">
    <property type="entry name" value="EUKARYOTE SPECIFIC DSRNA BINDING PROTEIN"/>
    <property type="match status" value="1"/>
</dbReference>
<proteinExistence type="predicted"/>
<reference evidence="5" key="1">
    <citation type="submission" date="2024-04" db="UniProtKB">
        <authorList>
            <consortium name="EnsemblMetazoa"/>
        </authorList>
    </citation>
    <scope>IDENTIFICATION</scope>
    <source>
        <strain evidence="5">EBRO</strain>
    </source>
</reference>
<organism evidence="5 6">
    <name type="scientific">Anopheles atroparvus</name>
    <name type="common">European mosquito</name>
    <dbReference type="NCBI Taxonomy" id="41427"/>
    <lineage>
        <taxon>Eukaryota</taxon>
        <taxon>Metazoa</taxon>
        <taxon>Ecdysozoa</taxon>
        <taxon>Arthropoda</taxon>
        <taxon>Hexapoda</taxon>
        <taxon>Insecta</taxon>
        <taxon>Pterygota</taxon>
        <taxon>Neoptera</taxon>
        <taxon>Endopterygota</taxon>
        <taxon>Diptera</taxon>
        <taxon>Nematocera</taxon>
        <taxon>Culicoidea</taxon>
        <taxon>Culicidae</taxon>
        <taxon>Anophelinae</taxon>
        <taxon>Anopheles</taxon>
    </lineage>
</organism>
<dbReference type="SMART" id="SM00552">
    <property type="entry name" value="ADEAMc"/>
    <property type="match status" value="1"/>
</dbReference>
<dbReference type="Proteomes" id="UP000075880">
    <property type="component" value="Unassembled WGS sequence"/>
</dbReference>
<dbReference type="GO" id="GO:0005730">
    <property type="term" value="C:nucleolus"/>
    <property type="evidence" value="ECO:0007669"/>
    <property type="project" value="TreeGrafter"/>
</dbReference>